<keyword evidence="12" id="KW-1185">Reference proteome</keyword>
<keyword evidence="7" id="KW-0521">NADP</keyword>
<evidence type="ECO:0000256" key="3">
    <source>
        <dbReference type="ARBA" id="ARBA00007588"/>
    </source>
</evidence>
<sequence length="571" mass="63495">MSRKLGANRYVSSVRALAGLITAHVFLKDGFQNVQVICRDSTVGGVWARGRVYPDMHLNNVYGEMRFSSLAMESTPDGEGTTPDNRLKGIDACRYFERYHEEFLTPQGKSVVRFNTEVLQIRRGDAGKGWKVDVRETDPNSLKKSEETLSFSKIVVCTGGNSAPKIPAGLSASDATKVGFAGPVLHSSESWTGMESIVASAKASPGKHVVVVGGGKSAQDMSAYLANEGIPVTVVCSKLDMFISSRAPLPGNIRQSRLMTVLGPRIDLDTRLEKSLHNTWAGSKIVHRFWKYLQDESYATYDIPADSPLRDTHSLFWDTRYGDQGVRRENSFPALAASGKINLKTRVHVSRFYEGGVEIDTGEKLEAAAIILSTGYRSSWDAIFDSLTHVVNPEELKEFSWHYKSLHDPPEGMSTLTSETSIVAPGLYKGLVPAKSIQRRDIAITGAIGTANIGYVYEVSAHWISSYFLGENMRLPGGPEEAIRSTVRNLAWMKTRYPRSTVWTNPSYVSTFPQLSWIQAMDDLLDDMYLPSRRSGGNWLTWVFRPVRSEELLSLSQERKRKRGESDTQTR</sequence>
<dbReference type="InterPro" id="IPR025700">
    <property type="entry name" value="Lys/Orn_oxygenase"/>
</dbReference>
<dbReference type="Pfam" id="PF13434">
    <property type="entry name" value="Lys_Orn_oxgnase"/>
    <property type="match status" value="1"/>
</dbReference>
<dbReference type="Proteomes" id="UP000298030">
    <property type="component" value="Unassembled WGS sequence"/>
</dbReference>
<proteinExistence type="inferred from homology"/>
<evidence type="ECO:0000256" key="6">
    <source>
        <dbReference type="ARBA" id="ARBA00022827"/>
    </source>
</evidence>
<accession>A0A4Y7SZW7</accession>
<comment type="pathway">
    <text evidence="2">Siderophore biosynthesis.</text>
</comment>
<evidence type="ECO:0000256" key="9">
    <source>
        <dbReference type="ARBA" id="ARBA00047598"/>
    </source>
</evidence>
<evidence type="ECO:0000256" key="1">
    <source>
        <dbReference type="ARBA" id="ARBA00001974"/>
    </source>
</evidence>
<name>A0A4Y7SZW7_COPMI</name>
<evidence type="ECO:0000256" key="8">
    <source>
        <dbReference type="ARBA" id="ARBA00023002"/>
    </source>
</evidence>
<comment type="cofactor">
    <cofactor evidence="1">
        <name>FAD</name>
        <dbReference type="ChEBI" id="CHEBI:57692"/>
    </cofactor>
</comment>
<organism evidence="11 12">
    <name type="scientific">Coprinellus micaceus</name>
    <name type="common">Glistening ink-cap mushroom</name>
    <name type="synonym">Coprinus micaceus</name>
    <dbReference type="NCBI Taxonomy" id="71717"/>
    <lineage>
        <taxon>Eukaryota</taxon>
        <taxon>Fungi</taxon>
        <taxon>Dikarya</taxon>
        <taxon>Basidiomycota</taxon>
        <taxon>Agaricomycotina</taxon>
        <taxon>Agaricomycetes</taxon>
        <taxon>Agaricomycetidae</taxon>
        <taxon>Agaricales</taxon>
        <taxon>Agaricineae</taxon>
        <taxon>Psathyrellaceae</taxon>
        <taxon>Coprinellus</taxon>
    </lineage>
</organism>
<comment type="catalytic activity">
    <reaction evidence="10">
        <text>L-ornithine + NADH + O2 = N(5)-hydroxy-L-ornithine + NAD(+) + H2O</text>
        <dbReference type="Rhea" id="RHEA:41512"/>
        <dbReference type="ChEBI" id="CHEBI:15377"/>
        <dbReference type="ChEBI" id="CHEBI:15379"/>
        <dbReference type="ChEBI" id="CHEBI:46911"/>
        <dbReference type="ChEBI" id="CHEBI:57540"/>
        <dbReference type="ChEBI" id="CHEBI:57945"/>
        <dbReference type="ChEBI" id="CHEBI:78275"/>
        <dbReference type="EC" id="1.14.13.196"/>
    </reaction>
</comment>
<dbReference type="GO" id="GO:0016491">
    <property type="term" value="F:oxidoreductase activity"/>
    <property type="evidence" value="ECO:0007669"/>
    <property type="project" value="UniProtKB-KW"/>
</dbReference>
<gene>
    <name evidence="11" type="ORF">FA13DRAFT_1756057</name>
</gene>
<reference evidence="11 12" key="1">
    <citation type="journal article" date="2019" name="Nat. Ecol. Evol.">
        <title>Megaphylogeny resolves global patterns of mushroom evolution.</title>
        <authorList>
            <person name="Varga T."/>
            <person name="Krizsan K."/>
            <person name="Foldi C."/>
            <person name="Dima B."/>
            <person name="Sanchez-Garcia M."/>
            <person name="Sanchez-Ramirez S."/>
            <person name="Szollosi G.J."/>
            <person name="Szarkandi J.G."/>
            <person name="Papp V."/>
            <person name="Albert L."/>
            <person name="Andreopoulos W."/>
            <person name="Angelini C."/>
            <person name="Antonin V."/>
            <person name="Barry K.W."/>
            <person name="Bougher N.L."/>
            <person name="Buchanan P."/>
            <person name="Buyck B."/>
            <person name="Bense V."/>
            <person name="Catcheside P."/>
            <person name="Chovatia M."/>
            <person name="Cooper J."/>
            <person name="Damon W."/>
            <person name="Desjardin D."/>
            <person name="Finy P."/>
            <person name="Geml J."/>
            <person name="Haridas S."/>
            <person name="Hughes K."/>
            <person name="Justo A."/>
            <person name="Karasinski D."/>
            <person name="Kautmanova I."/>
            <person name="Kiss B."/>
            <person name="Kocsube S."/>
            <person name="Kotiranta H."/>
            <person name="LaButti K.M."/>
            <person name="Lechner B.E."/>
            <person name="Liimatainen K."/>
            <person name="Lipzen A."/>
            <person name="Lukacs Z."/>
            <person name="Mihaltcheva S."/>
            <person name="Morgado L.N."/>
            <person name="Niskanen T."/>
            <person name="Noordeloos M.E."/>
            <person name="Ohm R.A."/>
            <person name="Ortiz-Santana B."/>
            <person name="Ovrebo C."/>
            <person name="Racz N."/>
            <person name="Riley R."/>
            <person name="Savchenko A."/>
            <person name="Shiryaev A."/>
            <person name="Soop K."/>
            <person name="Spirin V."/>
            <person name="Szebenyi C."/>
            <person name="Tomsovsky M."/>
            <person name="Tulloss R.E."/>
            <person name="Uehling J."/>
            <person name="Grigoriev I.V."/>
            <person name="Vagvolgyi C."/>
            <person name="Papp T."/>
            <person name="Martin F.M."/>
            <person name="Miettinen O."/>
            <person name="Hibbett D.S."/>
            <person name="Nagy L.G."/>
        </authorList>
    </citation>
    <scope>NUCLEOTIDE SEQUENCE [LARGE SCALE GENOMIC DNA]</scope>
    <source>
        <strain evidence="11 12">FP101781</strain>
    </source>
</reference>
<dbReference type="InterPro" id="IPR036188">
    <property type="entry name" value="FAD/NAD-bd_sf"/>
</dbReference>
<evidence type="ECO:0000256" key="5">
    <source>
        <dbReference type="ARBA" id="ARBA00022630"/>
    </source>
</evidence>
<evidence type="ECO:0000256" key="4">
    <source>
        <dbReference type="ARBA" id="ARBA00012881"/>
    </source>
</evidence>
<dbReference type="STRING" id="71717.A0A4Y7SZW7"/>
<comment type="caution">
    <text evidence="11">The sequence shown here is derived from an EMBL/GenBank/DDBJ whole genome shotgun (WGS) entry which is preliminary data.</text>
</comment>
<evidence type="ECO:0000313" key="12">
    <source>
        <dbReference type="Proteomes" id="UP000298030"/>
    </source>
</evidence>
<evidence type="ECO:0000313" key="11">
    <source>
        <dbReference type="EMBL" id="TEB27417.1"/>
    </source>
</evidence>
<dbReference type="OrthoDB" id="2915840at2759"/>
<evidence type="ECO:0000256" key="7">
    <source>
        <dbReference type="ARBA" id="ARBA00022857"/>
    </source>
</evidence>
<evidence type="ECO:0000256" key="10">
    <source>
        <dbReference type="ARBA" id="ARBA00049248"/>
    </source>
</evidence>
<dbReference type="EC" id="1.14.13.196" evidence="4"/>
<dbReference type="InterPro" id="IPR050346">
    <property type="entry name" value="FMO-like"/>
</dbReference>
<dbReference type="Gene3D" id="3.50.50.60">
    <property type="entry name" value="FAD/NAD(P)-binding domain"/>
    <property type="match status" value="1"/>
</dbReference>
<dbReference type="SUPFAM" id="SSF51905">
    <property type="entry name" value="FAD/NAD(P)-binding domain"/>
    <property type="match status" value="2"/>
</dbReference>
<dbReference type="AlphaFoldDB" id="A0A4Y7SZW7"/>
<keyword evidence="5" id="KW-0285">Flavoprotein</keyword>
<keyword evidence="8" id="KW-0560">Oxidoreductase</keyword>
<protein>
    <recommendedName>
        <fullName evidence="4">L-ornithine N(5)-monooxygenase [NAD(P)H]</fullName>
        <ecNumber evidence="4">1.14.13.196</ecNumber>
    </recommendedName>
</protein>
<comment type="similarity">
    <text evidence="3">Belongs to the lysine N(6)-hydroxylase/L-ornithine N(5)-oxygenase family.</text>
</comment>
<dbReference type="EMBL" id="QPFP01000040">
    <property type="protein sequence ID" value="TEB27417.1"/>
    <property type="molecule type" value="Genomic_DNA"/>
</dbReference>
<comment type="catalytic activity">
    <reaction evidence="9">
        <text>L-ornithine + NADPH + O2 = N(5)-hydroxy-L-ornithine + NADP(+) + H2O</text>
        <dbReference type="Rhea" id="RHEA:41508"/>
        <dbReference type="ChEBI" id="CHEBI:15377"/>
        <dbReference type="ChEBI" id="CHEBI:15379"/>
        <dbReference type="ChEBI" id="CHEBI:46911"/>
        <dbReference type="ChEBI" id="CHEBI:57783"/>
        <dbReference type="ChEBI" id="CHEBI:58349"/>
        <dbReference type="ChEBI" id="CHEBI:78275"/>
        <dbReference type="EC" id="1.14.13.196"/>
    </reaction>
</comment>
<evidence type="ECO:0000256" key="2">
    <source>
        <dbReference type="ARBA" id="ARBA00004924"/>
    </source>
</evidence>
<keyword evidence="6" id="KW-0274">FAD</keyword>
<dbReference type="PANTHER" id="PTHR23023">
    <property type="entry name" value="DIMETHYLANILINE MONOOXYGENASE"/>
    <property type="match status" value="1"/>
</dbReference>